<dbReference type="RefSeq" id="WP_089217103.1">
    <property type="nucleotide sequence ID" value="NZ_FZPA01000015.1"/>
</dbReference>
<gene>
    <name evidence="1" type="ORF">SAMN06295955_11593</name>
</gene>
<keyword evidence="2" id="KW-1185">Reference proteome</keyword>
<reference evidence="1 2" key="1">
    <citation type="submission" date="2017-06" db="EMBL/GenBank/DDBJ databases">
        <authorList>
            <person name="Kim H.J."/>
            <person name="Triplett B.A."/>
        </authorList>
    </citation>
    <scope>NUCLEOTIDE SEQUENCE [LARGE SCALE GENOMIC DNA]</scope>
    <source>
        <strain evidence="1 2">DS15</strain>
    </source>
</reference>
<dbReference type="OrthoDB" id="9157544at2"/>
<dbReference type="EMBL" id="FZPA01000015">
    <property type="protein sequence ID" value="SNT20097.1"/>
    <property type="molecule type" value="Genomic_DNA"/>
</dbReference>
<protein>
    <submittedName>
        <fullName evidence="1">Uncharacterized protein</fullName>
    </submittedName>
</protein>
<dbReference type="Proteomes" id="UP000198339">
    <property type="component" value="Unassembled WGS sequence"/>
</dbReference>
<organism evidence="1 2">
    <name type="scientific">Sphingopyxis indica</name>
    <dbReference type="NCBI Taxonomy" id="436663"/>
    <lineage>
        <taxon>Bacteria</taxon>
        <taxon>Pseudomonadati</taxon>
        <taxon>Pseudomonadota</taxon>
        <taxon>Alphaproteobacteria</taxon>
        <taxon>Sphingomonadales</taxon>
        <taxon>Sphingomonadaceae</taxon>
        <taxon>Sphingopyxis</taxon>
    </lineage>
</organism>
<accession>A0A239KNZ6</accession>
<evidence type="ECO:0000313" key="1">
    <source>
        <dbReference type="EMBL" id="SNT20097.1"/>
    </source>
</evidence>
<proteinExistence type="predicted"/>
<evidence type="ECO:0000313" key="2">
    <source>
        <dbReference type="Proteomes" id="UP000198339"/>
    </source>
</evidence>
<dbReference type="AlphaFoldDB" id="A0A239KNZ6"/>
<name>A0A239KNZ6_9SPHN</name>
<sequence>MSVQHAPAPWIIEDGWLQSERGAINDGHYFSICMSATTLADGMLITASPDLLEAAKNAKVLIGARNDTLSEAVRQANINEAWHILDRAIAKATGGAA</sequence>